<dbReference type="SUPFAM" id="SSF109604">
    <property type="entry name" value="HD-domain/PDEase-like"/>
    <property type="match status" value="2"/>
</dbReference>
<dbReference type="PANTHER" id="PTHR43155">
    <property type="entry name" value="CYCLIC DI-GMP PHOSPHODIESTERASE PA4108-RELATED"/>
    <property type="match status" value="1"/>
</dbReference>
<dbReference type="CDD" id="cd00077">
    <property type="entry name" value="HDc"/>
    <property type="match status" value="2"/>
</dbReference>
<organism evidence="3 4">
    <name type="scientific">Roseospira goensis</name>
    <dbReference type="NCBI Taxonomy" id="391922"/>
    <lineage>
        <taxon>Bacteria</taxon>
        <taxon>Pseudomonadati</taxon>
        <taxon>Pseudomonadota</taxon>
        <taxon>Alphaproteobacteria</taxon>
        <taxon>Rhodospirillales</taxon>
        <taxon>Rhodospirillaceae</taxon>
        <taxon>Roseospira</taxon>
    </lineage>
</organism>
<dbReference type="Gene3D" id="3.30.450.40">
    <property type="match status" value="1"/>
</dbReference>
<dbReference type="RefSeq" id="WP_184431491.1">
    <property type="nucleotide sequence ID" value="NZ_JACIGI010000003.1"/>
</dbReference>
<feature type="domain" description="HD-GYP" evidence="2">
    <location>
        <begin position="375"/>
        <end position="581"/>
    </location>
</feature>
<dbReference type="SUPFAM" id="SSF55781">
    <property type="entry name" value="GAF domain-like"/>
    <property type="match status" value="1"/>
</dbReference>
<dbReference type="GO" id="GO:0008081">
    <property type="term" value="F:phosphoric diester hydrolase activity"/>
    <property type="evidence" value="ECO:0007669"/>
    <property type="project" value="UniProtKB-ARBA"/>
</dbReference>
<dbReference type="Proteomes" id="UP000555728">
    <property type="component" value="Unassembled WGS sequence"/>
</dbReference>
<evidence type="ECO:0000256" key="1">
    <source>
        <dbReference type="SAM" id="MobiDB-lite"/>
    </source>
</evidence>
<reference evidence="3 4" key="1">
    <citation type="submission" date="2020-08" db="EMBL/GenBank/DDBJ databases">
        <title>Genome sequencing of Purple Non-Sulfur Bacteria from various extreme environments.</title>
        <authorList>
            <person name="Mayer M."/>
        </authorList>
    </citation>
    <scope>NUCLEOTIDE SEQUENCE [LARGE SCALE GENOMIC DNA]</scope>
    <source>
        <strain evidence="3 4">JA135</strain>
    </source>
</reference>
<evidence type="ECO:0000313" key="4">
    <source>
        <dbReference type="Proteomes" id="UP000555728"/>
    </source>
</evidence>
<dbReference type="EMBL" id="JACIGI010000003">
    <property type="protein sequence ID" value="MBB4284861.1"/>
    <property type="molecule type" value="Genomic_DNA"/>
</dbReference>
<dbReference type="Pfam" id="PF01590">
    <property type="entry name" value="GAF"/>
    <property type="match status" value="1"/>
</dbReference>
<feature type="region of interest" description="Disordered" evidence="1">
    <location>
        <begin position="1"/>
        <end position="33"/>
    </location>
</feature>
<keyword evidence="4" id="KW-1185">Reference proteome</keyword>
<dbReference type="InterPro" id="IPR029016">
    <property type="entry name" value="GAF-like_dom_sf"/>
</dbReference>
<evidence type="ECO:0000259" key="2">
    <source>
        <dbReference type="PROSITE" id="PS51832"/>
    </source>
</evidence>
<dbReference type="Gene3D" id="1.10.3210.10">
    <property type="entry name" value="Hypothetical protein af1432"/>
    <property type="match status" value="2"/>
</dbReference>
<dbReference type="InterPro" id="IPR003018">
    <property type="entry name" value="GAF"/>
</dbReference>
<feature type="compositionally biased region" description="Polar residues" evidence="1">
    <location>
        <begin position="1"/>
        <end position="11"/>
    </location>
</feature>
<dbReference type="InterPro" id="IPR003607">
    <property type="entry name" value="HD/PDEase_dom"/>
</dbReference>
<dbReference type="SMART" id="SM00065">
    <property type="entry name" value="GAF"/>
    <property type="match status" value="1"/>
</dbReference>
<gene>
    <name evidence="3" type="ORF">GGD88_000572</name>
</gene>
<dbReference type="PROSITE" id="PS51832">
    <property type="entry name" value="HD_GYP"/>
    <property type="match status" value="1"/>
</dbReference>
<comment type="caution">
    <text evidence="3">The sequence shown here is derived from an EMBL/GenBank/DDBJ whole genome shotgun (WGS) entry which is preliminary data.</text>
</comment>
<dbReference type="InterPro" id="IPR037522">
    <property type="entry name" value="HD_GYP_dom"/>
</dbReference>
<proteinExistence type="predicted"/>
<sequence>MRSTERVSTQAMAPEATAPDATSDGGRADSRADISEDHLRRLIRTGIALSAERDHATLVERILLEAKAIARADGGTLYLRDPDRNTLSFDIIRNDSLRVAMGGTTGRPIAFPVLHMRDPDSGAPNYGNVCTAAALTGRTINTADAYEPGEFDFSGPRKFDASTGYRSKSFLTIPLKNHDDEVMGVLQLINAQDEQGRVIPFSPQIQSLVEALAAQAAVALDNQHLIGSQRALLDALVQVLAGAIDAKSPYTGGHCERVPTIVKLLAEAACTTDSGPYADFGLTEAEWYELHVAAYLHDCGKVTTPEYVMDKATKLEIIHNRIHEIRTRFEVLRRDAEVAYWRARAEGTDPAAAEAAFAATVRELDDDYAFIAQCNIGGEFMSAEDMARVRRIGERTWVRHFDRTMGLSWQERERAAASPPPPAPAVEPLLSDRPDHRVDGYDFGEVYNLCISRGTISPEERDKINDHIVVTQRMLAQMPFPRHLARVPEIAGNHHEKMDGTGYPNGLTGDQMSPLARMMAIADVFEALTAADRPYKRPKTLSESVRILAFMARDNHVDRALFELFLTSSVYLAYAETFLRPDQMDAVDIPAMLALARGDGPNRPGSG</sequence>
<dbReference type="Pfam" id="PF13487">
    <property type="entry name" value="HD_5"/>
    <property type="match status" value="1"/>
</dbReference>
<protein>
    <submittedName>
        <fullName evidence="3">HD-GYP domain-containing protein (C-di-GMP phosphodiesterase class II)</fullName>
    </submittedName>
</protein>
<dbReference type="SMART" id="SM00471">
    <property type="entry name" value="HDc"/>
    <property type="match status" value="1"/>
</dbReference>
<dbReference type="AlphaFoldDB" id="A0A7W6RXF0"/>
<accession>A0A7W6RXF0</accession>
<dbReference type="PANTHER" id="PTHR43155:SF2">
    <property type="entry name" value="CYCLIC DI-GMP PHOSPHODIESTERASE PA4108"/>
    <property type="match status" value="1"/>
</dbReference>
<name>A0A7W6RXF0_9PROT</name>
<evidence type="ECO:0000313" key="3">
    <source>
        <dbReference type="EMBL" id="MBB4284861.1"/>
    </source>
</evidence>
<feature type="region of interest" description="Disordered" evidence="1">
    <location>
        <begin position="410"/>
        <end position="434"/>
    </location>
</feature>